<dbReference type="AlphaFoldDB" id="A0A1J5P5T3"/>
<proteinExistence type="predicted"/>
<comment type="caution">
    <text evidence="2">The sequence shown here is derived from an EMBL/GenBank/DDBJ whole genome shotgun (WGS) entry which is preliminary data.</text>
</comment>
<sequence length="173" mass="19170">MHRRCGDRGRVLHHVDGRGAGVLGPDASQPDARGAPRDLRQQDRDAGETAQIRSASYRARRFRQARKLFRASGRPLDQAIPRFRNPTHSGSREADRVAAAHRAAAGARLDRSRRLSPRQHGAARHRAAGDRGPRLGAVDPGRAPGRLHLSADELGQWRHRRDSRSQGPRHSDP</sequence>
<feature type="compositionally biased region" description="Basic residues" evidence="1">
    <location>
        <begin position="114"/>
        <end position="126"/>
    </location>
</feature>
<feature type="region of interest" description="Disordered" evidence="1">
    <location>
        <begin position="1"/>
        <end position="173"/>
    </location>
</feature>
<reference evidence="2" key="1">
    <citation type="submission" date="2016-10" db="EMBL/GenBank/DDBJ databases">
        <title>Sequence of Gallionella enrichment culture.</title>
        <authorList>
            <person name="Poehlein A."/>
            <person name="Muehling M."/>
            <person name="Daniel R."/>
        </authorList>
    </citation>
    <scope>NUCLEOTIDE SEQUENCE</scope>
</reference>
<protein>
    <submittedName>
        <fullName evidence="2">Uncharacterized protein</fullName>
    </submittedName>
</protein>
<organism evidence="2">
    <name type="scientific">mine drainage metagenome</name>
    <dbReference type="NCBI Taxonomy" id="410659"/>
    <lineage>
        <taxon>unclassified sequences</taxon>
        <taxon>metagenomes</taxon>
        <taxon>ecological metagenomes</taxon>
    </lineage>
</organism>
<gene>
    <name evidence="2" type="ORF">GALL_518750</name>
</gene>
<feature type="compositionally biased region" description="Basic and acidic residues" evidence="1">
    <location>
        <begin position="34"/>
        <end position="47"/>
    </location>
</feature>
<feature type="compositionally biased region" description="Basic residues" evidence="1">
    <location>
        <begin position="58"/>
        <end position="69"/>
    </location>
</feature>
<name>A0A1J5P5T3_9ZZZZ</name>
<accession>A0A1J5P5T3</accession>
<evidence type="ECO:0000256" key="1">
    <source>
        <dbReference type="SAM" id="MobiDB-lite"/>
    </source>
</evidence>
<evidence type="ECO:0000313" key="2">
    <source>
        <dbReference type="EMBL" id="OIQ66554.1"/>
    </source>
</evidence>
<dbReference type="EMBL" id="MLJW01006520">
    <property type="protein sequence ID" value="OIQ66554.1"/>
    <property type="molecule type" value="Genomic_DNA"/>
</dbReference>
<feature type="compositionally biased region" description="Basic and acidic residues" evidence="1">
    <location>
        <begin position="1"/>
        <end position="17"/>
    </location>
</feature>